<proteinExistence type="inferred from homology"/>
<dbReference type="InterPro" id="IPR033138">
    <property type="entry name" value="Cu_oxidase_CS"/>
</dbReference>
<evidence type="ECO:0000256" key="1">
    <source>
        <dbReference type="ARBA" id="ARBA00010609"/>
    </source>
</evidence>
<dbReference type="InterPro" id="IPR045087">
    <property type="entry name" value="Cu-oxidase_fam"/>
</dbReference>
<dbReference type="InterPro" id="IPR011706">
    <property type="entry name" value="Cu-oxidase_C"/>
</dbReference>
<dbReference type="GO" id="GO:0005507">
    <property type="term" value="F:copper ion binding"/>
    <property type="evidence" value="ECO:0007669"/>
    <property type="project" value="InterPro"/>
</dbReference>
<keyword evidence="12" id="KW-1185">Reference proteome</keyword>
<protein>
    <submittedName>
        <fullName evidence="11">Multicopper oxidase</fullName>
    </submittedName>
</protein>
<feature type="signal peptide" evidence="7">
    <location>
        <begin position="1"/>
        <end position="17"/>
    </location>
</feature>
<feature type="domain" description="Plastocyanin-like" evidence="10">
    <location>
        <begin position="26"/>
        <end position="139"/>
    </location>
</feature>
<dbReference type="InterPro" id="IPR001117">
    <property type="entry name" value="Cu-oxidase_2nd"/>
</dbReference>
<evidence type="ECO:0000256" key="5">
    <source>
        <dbReference type="ARBA" id="ARBA00023008"/>
    </source>
</evidence>
<evidence type="ECO:0000256" key="7">
    <source>
        <dbReference type="SAM" id="SignalP"/>
    </source>
</evidence>
<keyword evidence="4" id="KW-0560">Oxidoreductase</keyword>
<dbReference type="InterPro" id="IPR011707">
    <property type="entry name" value="Cu-oxidase-like_N"/>
</dbReference>
<evidence type="ECO:0000256" key="3">
    <source>
        <dbReference type="ARBA" id="ARBA00022729"/>
    </source>
</evidence>
<dbReference type="PANTHER" id="PTHR11709">
    <property type="entry name" value="MULTI-COPPER OXIDASE"/>
    <property type="match status" value="1"/>
</dbReference>
<evidence type="ECO:0000256" key="2">
    <source>
        <dbReference type="ARBA" id="ARBA00022723"/>
    </source>
</evidence>
<dbReference type="PROSITE" id="PS00080">
    <property type="entry name" value="MULTICOPPER_OXIDASE2"/>
    <property type="match status" value="1"/>
</dbReference>
<name>A0A6G1K1P4_9PLEO</name>
<dbReference type="FunFam" id="2.60.40.420:FF:000036">
    <property type="entry name" value="L-ascorbate oxidase"/>
    <property type="match status" value="1"/>
</dbReference>
<evidence type="ECO:0000256" key="4">
    <source>
        <dbReference type="ARBA" id="ARBA00023002"/>
    </source>
</evidence>
<dbReference type="Proteomes" id="UP000799428">
    <property type="component" value="Unassembled WGS sequence"/>
</dbReference>
<dbReference type="PANTHER" id="PTHR11709:SF488">
    <property type="entry name" value="LACCASE-RELATED"/>
    <property type="match status" value="1"/>
</dbReference>
<organism evidence="11 12">
    <name type="scientific">Pleomassaria siparia CBS 279.74</name>
    <dbReference type="NCBI Taxonomy" id="1314801"/>
    <lineage>
        <taxon>Eukaryota</taxon>
        <taxon>Fungi</taxon>
        <taxon>Dikarya</taxon>
        <taxon>Ascomycota</taxon>
        <taxon>Pezizomycotina</taxon>
        <taxon>Dothideomycetes</taxon>
        <taxon>Pleosporomycetidae</taxon>
        <taxon>Pleosporales</taxon>
        <taxon>Pleomassariaceae</taxon>
        <taxon>Pleomassaria</taxon>
    </lineage>
</organism>
<dbReference type="OrthoDB" id="2121828at2759"/>
<keyword evidence="5" id="KW-0186">Copper</keyword>
<keyword evidence="3 7" id="KW-0732">Signal</keyword>
<dbReference type="CDD" id="cd13898">
    <property type="entry name" value="CuRO_3_Abr2_like"/>
    <property type="match status" value="1"/>
</dbReference>
<dbReference type="Pfam" id="PF07731">
    <property type="entry name" value="Cu-oxidase_2"/>
    <property type="match status" value="1"/>
</dbReference>
<keyword evidence="2" id="KW-0479">Metal-binding</keyword>
<gene>
    <name evidence="11" type="ORF">K504DRAFT_438493</name>
</gene>
<dbReference type="CDD" id="cd13850">
    <property type="entry name" value="CuRO_1_Abr2_like"/>
    <property type="match status" value="1"/>
</dbReference>
<evidence type="ECO:0000259" key="10">
    <source>
        <dbReference type="Pfam" id="PF07732"/>
    </source>
</evidence>
<dbReference type="CDD" id="cd13876">
    <property type="entry name" value="CuRO_2_Abr2_like"/>
    <property type="match status" value="1"/>
</dbReference>
<feature type="chain" id="PRO_5026069881" evidence="7">
    <location>
        <begin position="18"/>
        <end position="604"/>
    </location>
</feature>
<comment type="similarity">
    <text evidence="1">Belongs to the multicopper oxidase family.</text>
</comment>
<dbReference type="Pfam" id="PF07732">
    <property type="entry name" value="Cu-oxidase_3"/>
    <property type="match status" value="1"/>
</dbReference>
<reference evidence="11" key="1">
    <citation type="journal article" date="2020" name="Stud. Mycol.">
        <title>101 Dothideomycetes genomes: a test case for predicting lifestyles and emergence of pathogens.</title>
        <authorList>
            <person name="Haridas S."/>
            <person name="Albert R."/>
            <person name="Binder M."/>
            <person name="Bloem J."/>
            <person name="Labutti K."/>
            <person name="Salamov A."/>
            <person name="Andreopoulos B."/>
            <person name="Baker S."/>
            <person name="Barry K."/>
            <person name="Bills G."/>
            <person name="Bluhm B."/>
            <person name="Cannon C."/>
            <person name="Castanera R."/>
            <person name="Culley D."/>
            <person name="Daum C."/>
            <person name="Ezra D."/>
            <person name="Gonzalez J."/>
            <person name="Henrissat B."/>
            <person name="Kuo A."/>
            <person name="Liang C."/>
            <person name="Lipzen A."/>
            <person name="Lutzoni F."/>
            <person name="Magnuson J."/>
            <person name="Mondo S."/>
            <person name="Nolan M."/>
            <person name="Ohm R."/>
            <person name="Pangilinan J."/>
            <person name="Park H.-J."/>
            <person name="Ramirez L."/>
            <person name="Alfaro M."/>
            <person name="Sun H."/>
            <person name="Tritt A."/>
            <person name="Yoshinaga Y."/>
            <person name="Zwiers L.-H."/>
            <person name="Turgeon B."/>
            <person name="Goodwin S."/>
            <person name="Spatafora J."/>
            <person name="Crous P."/>
            <person name="Grigoriev I."/>
        </authorList>
    </citation>
    <scope>NUCLEOTIDE SEQUENCE</scope>
    <source>
        <strain evidence="11">CBS 279.74</strain>
    </source>
</reference>
<dbReference type="EMBL" id="MU005776">
    <property type="protein sequence ID" value="KAF2706317.1"/>
    <property type="molecule type" value="Genomic_DNA"/>
</dbReference>
<evidence type="ECO:0000256" key="6">
    <source>
        <dbReference type="ARBA" id="ARBA00023180"/>
    </source>
</evidence>
<dbReference type="SUPFAM" id="SSF49503">
    <property type="entry name" value="Cupredoxins"/>
    <property type="match status" value="3"/>
</dbReference>
<evidence type="ECO:0000259" key="8">
    <source>
        <dbReference type="Pfam" id="PF00394"/>
    </source>
</evidence>
<dbReference type="GO" id="GO:0016491">
    <property type="term" value="F:oxidoreductase activity"/>
    <property type="evidence" value="ECO:0007669"/>
    <property type="project" value="UniProtKB-KW"/>
</dbReference>
<dbReference type="Pfam" id="PF00394">
    <property type="entry name" value="Cu-oxidase"/>
    <property type="match status" value="1"/>
</dbReference>
<evidence type="ECO:0000313" key="11">
    <source>
        <dbReference type="EMBL" id="KAF2706317.1"/>
    </source>
</evidence>
<dbReference type="AlphaFoldDB" id="A0A6G1K1P4"/>
<dbReference type="Gene3D" id="2.60.40.420">
    <property type="entry name" value="Cupredoxins - blue copper proteins"/>
    <property type="match status" value="3"/>
</dbReference>
<dbReference type="InterPro" id="IPR008972">
    <property type="entry name" value="Cupredoxin"/>
</dbReference>
<dbReference type="InterPro" id="IPR002355">
    <property type="entry name" value="Cu_oxidase_Cu_BS"/>
</dbReference>
<evidence type="ECO:0000313" key="12">
    <source>
        <dbReference type="Proteomes" id="UP000799428"/>
    </source>
</evidence>
<feature type="domain" description="Plastocyanin-like" evidence="8">
    <location>
        <begin position="165"/>
        <end position="370"/>
    </location>
</feature>
<accession>A0A6G1K1P4</accession>
<keyword evidence="6" id="KW-0325">Glycoprotein</keyword>
<evidence type="ECO:0000259" key="9">
    <source>
        <dbReference type="Pfam" id="PF07731"/>
    </source>
</evidence>
<sequence>MISLSVLLFASVSYALAGAVQKTLELTWKNGSPDGFEREMIFINNEFPGPLLEINQGDAVEITVVNNMPFNTTIHYHGIDQQHSPWADGVPGLSQRPIQPGANYTYKWSATQYGSYFYHAHSRGQIDDGCYGPIIIHAPRELANPFHMISASDVGVLRKAASDVTPVIISDWRHMTSEKSHALQSVVGVESSVCMDSVLVNGKGQVNCWTREDIDKFTSPAFKPLLEKLGLKITDKGCLPPKLLEAIQGSPANLSTLPPDVFDICTPQDSQKAACIQAPVGKKWVALDFISSAGVQSFGVSIDEHSMWIYAADGNYIEPVEVDALNLSNGDRYSVLVKLDKPAGQYGIRVSSTSDAQLFNTVAVLTYSGNKTTHGGYGNHGGCDVQTLSSTPSINQAGKLIKPSGVFFDPLKIVSFPPQYPLPAPSPDQTVLLDVGIVGKSYQWALNGTMFDNAIDDSAPPLLYRAPPNTNSTNHFTIVTKNDTWVDLIFKMNTFPQPAHPIHKHSNKVFVIGSGQGTFNWTTVAEASAAIPDSFNLVNPPFRDTFETPPALTGPTWLAVRYHVENPGAFLLHCHIQSHVNGGMAMVMLDGVDEWPEVPDDLKN</sequence>
<dbReference type="PROSITE" id="PS00079">
    <property type="entry name" value="MULTICOPPER_OXIDASE1"/>
    <property type="match status" value="1"/>
</dbReference>
<feature type="domain" description="Plastocyanin-like" evidence="9">
    <location>
        <begin position="470"/>
        <end position="591"/>
    </location>
</feature>